<feature type="signal peptide" evidence="1">
    <location>
        <begin position="1"/>
        <end position="20"/>
    </location>
</feature>
<keyword evidence="3" id="KW-1185">Reference proteome</keyword>
<evidence type="ECO:0000256" key="1">
    <source>
        <dbReference type="SAM" id="SignalP"/>
    </source>
</evidence>
<evidence type="ECO:0000313" key="2">
    <source>
        <dbReference type="EMBL" id="KFA69249.1"/>
    </source>
</evidence>
<dbReference type="AlphaFoldDB" id="A0A084QZ64"/>
<evidence type="ECO:0000313" key="3">
    <source>
        <dbReference type="Proteomes" id="UP000028524"/>
    </source>
</evidence>
<proteinExistence type="predicted"/>
<dbReference type="Proteomes" id="UP000028524">
    <property type="component" value="Unassembled WGS sequence"/>
</dbReference>
<dbReference type="InParanoid" id="A0A084QZ64"/>
<dbReference type="EMBL" id="KL659593">
    <property type="protein sequence ID" value="KFA69249.1"/>
    <property type="molecule type" value="Genomic_DNA"/>
</dbReference>
<gene>
    <name evidence="2" type="ORF">S40285_09310</name>
</gene>
<dbReference type="STRING" id="1283841.A0A084QZ64"/>
<feature type="chain" id="PRO_5001779967" evidence="1">
    <location>
        <begin position="21"/>
        <end position="267"/>
    </location>
</feature>
<keyword evidence="1" id="KW-0732">Signal</keyword>
<accession>A0A084QZ64</accession>
<dbReference type="HOGENOM" id="CLU_1042724_0_0_1"/>
<protein>
    <submittedName>
        <fullName evidence="2">Uncharacterized protein</fullName>
    </submittedName>
</protein>
<dbReference type="OrthoDB" id="4971633at2759"/>
<organism evidence="2 3">
    <name type="scientific">Stachybotrys chlorohalonatus (strain IBT 40285)</name>
    <dbReference type="NCBI Taxonomy" id="1283841"/>
    <lineage>
        <taxon>Eukaryota</taxon>
        <taxon>Fungi</taxon>
        <taxon>Dikarya</taxon>
        <taxon>Ascomycota</taxon>
        <taxon>Pezizomycotina</taxon>
        <taxon>Sordariomycetes</taxon>
        <taxon>Hypocreomycetidae</taxon>
        <taxon>Hypocreales</taxon>
        <taxon>Stachybotryaceae</taxon>
        <taxon>Stachybotrys</taxon>
    </lineage>
</organism>
<sequence>MVEMLFVIGVGLLLAPIAMASPIDLPVESELVAAGGNLTDVFRTAEELSADHIITSGFMTEDQSEFFAILAAAEDKTLYVSDLGTWVSLPDQDGEDGLGFANATEGGLEARQSCEVTEQRRVLRTHDYWGPWHAVSGCGFSAGVEVSGTETLSVSWGGGINFAIPQGTLGGSFGFAIEYGYSVGRAANCEPQPGNIVQLWYRSRYAWAQVSHTRCQVCRGFPSPSCGRETIGYNNAPAARSRPDLHQAGCSSMWGGHILKAGRGNCY</sequence>
<reference evidence="2 3" key="1">
    <citation type="journal article" date="2014" name="BMC Genomics">
        <title>Comparative genome sequencing reveals chemotype-specific gene clusters in the toxigenic black mold Stachybotrys.</title>
        <authorList>
            <person name="Semeiks J."/>
            <person name="Borek D."/>
            <person name="Otwinowski Z."/>
            <person name="Grishin N.V."/>
        </authorList>
    </citation>
    <scope>NUCLEOTIDE SEQUENCE [LARGE SCALE GENOMIC DNA]</scope>
    <source>
        <strain evidence="2 3">IBT 40285</strain>
    </source>
</reference>
<name>A0A084QZ64_STAC4</name>